<dbReference type="PANTHER" id="PTHR43179:SF7">
    <property type="entry name" value="RHAMNOSYLTRANSFERASE WBBL"/>
    <property type="match status" value="1"/>
</dbReference>
<proteinExistence type="predicted"/>
<dbReference type="EMBL" id="CP059404">
    <property type="protein sequence ID" value="QNE89065.1"/>
    <property type="molecule type" value="Genomic_DNA"/>
</dbReference>
<dbReference type="Gene3D" id="3.90.550.10">
    <property type="entry name" value="Spore Coat Polysaccharide Biosynthesis Protein SpsA, Chain A"/>
    <property type="match status" value="1"/>
</dbReference>
<protein>
    <submittedName>
        <fullName evidence="1">Glycosyltransferase family 2 protein</fullName>
    </submittedName>
</protein>
<keyword evidence="1" id="KW-0808">Transferase</keyword>
<dbReference type="InterPro" id="IPR029044">
    <property type="entry name" value="Nucleotide-diphossugar_trans"/>
</dbReference>
<dbReference type="GO" id="GO:0016740">
    <property type="term" value="F:transferase activity"/>
    <property type="evidence" value="ECO:0007669"/>
    <property type="project" value="UniProtKB-KW"/>
</dbReference>
<keyword evidence="2" id="KW-1185">Reference proteome</keyword>
<dbReference type="Proteomes" id="UP000515743">
    <property type="component" value="Chromosome"/>
</dbReference>
<dbReference type="PANTHER" id="PTHR43179">
    <property type="entry name" value="RHAMNOSYLTRANSFERASE WBBL"/>
    <property type="match status" value="1"/>
</dbReference>
<dbReference type="SUPFAM" id="SSF53448">
    <property type="entry name" value="Nucleotide-diphospho-sugar transferases"/>
    <property type="match status" value="1"/>
</dbReference>
<dbReference type="Pfam" id="PF13641">
    <property type="entry name" value="Glyco_tranf_2_3"/>
    <property type="match status" value="1"/>
</dbReference>
<accession>A0A7G7CN99</accession>
<dbReference type="KEGG" id="cik:H0194_08255"/>
<dbReference type="AlphaFoldDB" id="A0A7G7CN99"/>
<dbReference type="CDD" id="cd04186">
    <property type="entry name" value="GT_2_like_c"/>
    <property type="match status" value="1"/>
</dbReference>
<gene>
    <name evidence="1" type="ORF">H0194_08255</name>
</gene>
<organism evidence="1 2">
    <name type="scientific">Corynebacterium incognita</name>
    <dbReference type="NCBI Taxonomy" id="2754725"/>
    <lineage>
        <taxon>Bacteria</taxon>
        <taxon>Bacillati</taxon>
        <taxon>Actinomycetota</taxon>
        <taxon>Actinomycetes</taxon>
        <taxon>Mycobacteriales</taxon>
        <taxon>Corynebacteriaceae</taxon>
        <taxon>Corynebacterium</taxon>
    </lineage>
</organism>
<evidence type="ECO:0000313" key="1">
    <source>
        <dbReference type="EMBL" id="QNE89065.1"/>
    </source>
</evidence>
<sequence>MTRAAWCCSSRNVPGVGRVSAIVNDNKELPVAPIAVVTVTYSPGKYLGQFLDSVPGATTAGAYVVLADNGSTDGVPEAAAAAHDWVEFLATGGNLGYGGGMNAGVRRLRELRDAGKVDPDFVLITNPDVTFTPGAIDDLIDCARRWPQAAAVGPRIVEPDGSNYPSARAVPTLVTGIGHALFSTVWPGNPWTKAYRDDEDMSRERPAGWLSGSCVLVRWDAFEAIGGFDERYFMYLEDVDLGDRFHRAGYLNVFCPGAVITHEKGHSTEAHSGKMLRAHHDSAYRFQADRHPAWWQAPIRWAIKGGLMLRAVLTVARVRNAKRAGARGRVPVGGATGMTTLAGRDVA</sequence>
<name>A0A7G7CN99_9CORY</name>
<evidence type="ECO:0000313" key="2">
    <source>
        <dbReference type="Proteomes" id="UP000515743"/>
    </source>
</evidence>
<reference evidence="1 2" key="1">
    <citation type="submission" date="2020-07" db="EMBL/GenBank/DDBJ databases">
        <title>Complete genome and description of Corynebacterium incognita strain Marseille-Q3630 sp. nov.</title>
        <authorList>
            <person name="Boxberger M."/>
        </authorList>
    </citation>
    <scope>NUCLEOTIDE SEQUENCE [LARGE SCALE GENOMIC DNA]</scope>
    <source>
        <strain evidence="1 2">Marseille-Q3630</strain>
    </source>
</reference>